<keyword evidence="1" id="KW-1133">Transmembrane helix</keyword>
<protein>
    <submittedName>
        <fullName evidence="2">Uncharacterized protein</fullName>
    </submittedName>
</protein>
<keyword evidence="1" id="KW-0472">Membrane</keyword>
<keyword evidence="3" id="KW-1185">Reference proteome</keyword>
<proteinExistence type="predicted"/>
<evidence type="ECO:0000256" key="1">
    <source>
        <dbReference type="SAM" id="Phobius"/>
    </source>
</evidence>
<organism evidence="2 3">
    <name type="scientific">Brenthis ino</name>
    <name type="common">lesser marbled fritillary</name>
    <dbReference type="NCBI Taxonomy" id="405034"/>
    <lineage>
        <taxon>Eukaryota</taxon>
        <taxon>Metazoa</taxon>
        <taxon>Ecdysozoa</taxon>
        <taxon>Arthropoda</taxon>
        <taxon>Hexapoda</taxon>
        <taxon>Insecta</taxon>
        <taxon>Pterygota</taxon>
        <taxon>Neoptera</taxon>
        <taxon>Endopterygota</taxon>
        <taxon>Lepidoptera</taxon>
        <taxon>Glossata</taxon>
        <taxon>Ditrysia</taxon>
        <taxon>Papilionoidea</taxon>
        <taxon>Nymphalidae</taxon>
        <taxon>Heliconiinae</taxon>
        <taxon>Argynnini</taxon>
        <taxon>Brenthis</taxon>
    </lineage>
</organism>
<evidence type="ECO:0000313" key="3">
    <source>
        <dbReference type="Proteomes" id="UP000838878"/>
    </source>
</evidence>
<evidence type="ECO:0000313" key="2">
    <source>
        <dbReference type="EMBL" id="CAH0729810.1"/>
    </source>
</evidence>
<dbReference type="Proteomes" id="UP000838878">
    <property type="component" value="Chromosome 8"/>
</dbReference>
<feature type="transmembrane region" description="Helical" evidence="1">
    <location>
        <begin position="6"/>
        <end position="26"/>
    </location>
</feature>
<name>A0A8J9YKA1_9NEOP</name>
<dbReference type="OrthoDB" id="10489715at2759"/>
<sequence>MIVTGWWWAGACVGGAVLLCAAGALARPHLRRRTAAAAAANPVCYSSFDINNVRYVRLSSTAQSLSNANRLVSRADKRVIAYYYNYRCAYINEAVAAIESRIHVCPLYVHMCRATITGATHTRTAGIARRAFDAHTNATRQIVRVCAATSGQPVHRHPHVLPATRLRTPRRGAARPRPRH</sequence>
<reference evidence="2" key="1">
    <citation type="submission" date="2021-12" db="EMBL/GenBank/DDBJ databases">
        <authorList>
            <person name="Martin H S."/>
        </authorList>
    </citation>
    <scope>NUCLEOTIDE SEQUENCE</scope>
</reference>
<gene>
    <name evidence="2" type="ORF">BINO364_LOCUS14864</name>
</gene>
<keyword evidence="1" id="KW-0812">Transmembrane</keyword>
<dbReference type="EMBL" id="OV170228">
    <property type="protein sequence ID" value="CAH0729810.1"/>
    <property type="molecule type" value="Genomic_DNA"/>
</dbReference>
<dbReference type="AlphaFoldDB" id="A0A8J9YKA1"/>
<feature type="non-terminal residue" evidence="2">
    <location>
        <position position="180"/>
    </location>
</feature>
<accession>A0A8J9YKA1</accession>